<evidence type="ECO:0000256" key="4">
    <source>
        <dbReference type="ARBA" id="ARBA00012511"/>
    </source>
</evidence>
<accession>W6UN25</accession>
<dbReference type="InterPro" id="IPR038469">
    <property type="entry name" value="tRNAHis_GuaTrfase_Thg1_sf"/>
</dbReference>
<comment type="similarity">
    <text evidence="2 19">Belongs to the universal ribosomal protein uL22 family.</text>
</comment>
<evidence type="ECO:0000256" key="16">
    <source>
        <dbReference type="ARBA" id="ARBA00047281"/>
    </source>
</evidence>
<dbReference type="Pfam" id="PF00237">
    <property type="entry name" value="Ribosomal_L22"/>
    <property type="match status" value="1"/>
</dbReference>
<dbReference type="Gene3D" id="3.30.70.3000">
    <property type="match status" value="1"/>
</dbReference>
<organism evidence="22 23">
    <name type="scientific">Echinococcus granulosus</name>
    <name type="common">Hydatid tapeworm</name>
    <dbReference type="NCBI Taxonomy" id="6210"/>
    <lineage>
        <taxon>Eukaryota</taxon>
        <taxon>Metazoa</taxon>
        <taxon>Spiralia</taxon>
        <taxon>Lophotrochozoa</taxon>
        <taxon>Platyhelminthes</taxon>
        <taxon>Cestoda</taxon>
        <taxon>Eucestoda</taxon>
        <taxon>Cyclophyllidea</taxon>
        <taxon>Taeniidae</taxon>
        <taxon>Echinococcus</taxon>
        <taxon>Echinococcus granulosus group</taxon>
    </lineage>
</organism>
<evidence type="ECO:0000256" key="2">
    <source>
        <dbReference type="ARBA" id="ARBA00009451"/>
    </source>
</evidence>
<evidence type="ECO:0000256" key="5">
    <source>
        <dbReference type="ARBA" id="ARBA00022310"/>
    </source>
</evidence>
<sequence>MANSVYAYVRDYEAEVPCLPNTWIVVRLDGQTFHRFADKHAFVKPNDERALRLACAAARRVMHQHGDIVLAYGQSDEFSFVFRRSTDSFNRRPSKLMTTVTSLFASSYVFEWPKYMVDTPLLYPPAFDGRVVLYPTDKNLRDYLAWRQVDCHINNLYNTCFWNLVQRGGLTTAAAEERLRGTLSSDKNEILFSEFGINYNNEPQLFRKGTVIFRKGPKKMAVEERNCDIIKDDFWIENPHLLDPATIFQKLGLNAVGVCYRTTLQPTRLLLALAKGGHLLRSISTLPLIKKVAVSSALQTQHLCQFSTGKCLESGQAMTSRLTGKKTKLWELYNEVVYPPGENTTVTADGEESVEPRPAEVTYTKENILYSQKKLWLLAFMIRGLSVDEAFQQLGFRPEKGARILEKALEAAIERAVTEHDVEFCTNLWVEQALVLRGDSVPRIHKGLRTTVSKSNYHYARLMLRLREGVPPVLYHPYRIRNSWHPAPNCPADGAPGWGSAHDILDIQIRKLRRRRIPGEL</sequence>
<name>W6UN25_ECHGR</name>
<dbReference type="CTD" id="36338320"/>
<keyword evidence="12 19" id="KW-0689">Ribosomal protein</keyword>
<dbReference type="Proteomes" id="UP000019149">
    <property type="component" value="Unassembled WGS sequence"/>
</dbReference>
<evidence type="ECO:0000256" key="7">
    <source>
        <dbReference type="ARBA" id="ARBA00022694"/>
    </source>
</evidence>
<keyword evidence="10" id="KW-0547">Nucleotide-binding</keyword>
<dbReference type="EC" id="2.7.7.79" evidence="4"/>
<keyword evidence="23" id="KW-1185">Reference proteome</keyword>
<evidence type="ECO:0000256" key="12">
    <source>
        <dbReference type="ARBA" id="ARBA00022980"/>
    </source>
</evidence>
<evidence type="ECO:0000256" key="13">
    <source>
        <dbReference type="ARBA" id="ARBA00023134"/>
    </source>
</evidence>
<dbReference type="RefSeq" id="XP_024353669.1">
    <property type="nucleotide sequence ID" value="XM_024491854.1"/>
</dbReference>
<evidence type="ECO:0000256" key="3">
    <source>
        <dbReference type="ARBA" id="ARBA00010113"/>
    </source>
</evidence>
<keyword evidence="14 19" id="KW-0687">Ribonucleoprotein</keyword>
<protein>
    <recommendedName>
        <fullName evidence="5">Probable tRNA(His) guanylyltransferase</fullName>
        <ecNumber evidence="4">2.7.7.79</ecNumber>
    </recommendedName>
    <alternativeName>
        <fullName evidence="15">tRNA-histidine guanylyltransferase</fullName>
    </alternativeName>
</protein>
<reference evidence="22 23" key="1">
    <citation type="journal article" date="2013" name="Nat. Genet.">
        <title>The genome of the hydatid tapeworm Echinococcus granulosus.</title>
        <authorList>
            <person name="Zheng H."/>
            <person name="Zhang W."/>
            <person name="Zhang L."/>
            <person name="Zhang Z."/>
            <person name="Li J."/>
            <person name="Lu G."/>
            <person name="Zhu Y."/>
            <person name="Wang Y."/>
            <person name="Huang Y."/>
            <person name="Liu J."/>
            <person name="Kang H."/>
            <person name="Chen J."/>
            <person name="Wang L."/>
            <person name="Chen A."/>
            <person name="Yu S."/>
            <person name="Gao Z."/>
            <person name="Jin L."/>
            <person name="Gu W."/>
            <person name="Wang Z."/>
            <person name="Zhao L."/>
            <person name="Shi B."/>
            <person name="Wen H."/>
            <person name="Lin R."/>
            <person name="Jones M.K."/>
            <person name="Brejova B."/>
            <person name="Vinar T."/>
            <person name="Zhao G."/>
            <person name="McManus D.P."/>
            <person name="Chen Z."/>
            <person name="Zhou Y."/>
            <person name="Wang S."/>
        </authorList>
    </citation>
    <scope>NUCLEOTIDE SEQUENCE [LARGE SCALE GENOMIC DNA]</scope>
</reference>
<dbReference type="OrthoDB" id="62560at2759"/>
<dbReference type="GO" id="GO:0006412">
    <property type="term" value="P:translation"/>
    <property type="evidence" value="ECO:0007669"/>
    <property type="project" value="InterPro"/>
</dbReference>
<dbReference type="KEGG" id="egl:EGR_02605"/>
<dbReference type="InterPro" id="IPR024956">
    <property type="entry name" value="tRNAHis_GuaTrfase_cat"/>
</dbReference>
<evidence type="ECO:0000259" key="20">
    <source>
        <dbReference type="Pfam" id="PF04446"/>
    </source>
</evidence>
<keyword evidence="7" id="KW-0819">tRNA processing</keyword>
<dbReference type="GO" id="GO:0005525">
    <property type="term" value="F:GTP binding"/>
    <property type="evidence" value="ECO:0007669"/>
    <property type="project" value="UniProtKB-KW"/>
</dbReference>
<evidence type="ECO:0000256" key="11">
    <source>
        <dbReference type="ARBA" id="ARBA00022842"/>
    </source>
</evidence>
<dbReference type="Pfam" id="PF04446">
    <property type="entry name" value="Thg1"/>
    <property type="match status" value="1"/>
</dbReference>
<comment type="cofactor">
    <cofactor evidence="1">
        <name>Mg(2+)</name>
        <dbReference type="ChEBI" id="CHEBI:18420"/>
    </cofactor>
</comment>
<evidence type="ECO:0000256" key="15">
    <source>
        <dbReference type="ARBA" id="ARBA00032480"/>
    </source>
</evidence>
<dbReference type="EMBL" id="APAU02000012">
    <property type="protein sequence ID" value="EUB62473.1"/>
    <property type="molecule type" value="Genomic_DNA"/>
</dbReference>
<evidence type="ECO:0000256" key="8">
    <source>
        <dbReference type="ARBA" id="ARBA00022695"/>
    </source>
</evidence>
<dbReference type="GO" id="GO:0005840">
    <property type="term" value="C:ribosome"/>
    <property type="evidence" value="ECO:0007669"/>
    <property type="project" value="UniProtKB-KW"/>
</dbReference>
<dbReference type="SUPFAM" id="SSF54843">
    <property type="entry name" value="Ribosomal protein L22"/>
    <property type="match status" value="1"/>
</dbReference>
<dbReference type="GO" id="GO:0003735">
    <property type="term" value="F:structural constituent of ribosome"/>
    <property type="evidence" value="ECO:0007669"/>
    <property type="project" value="InterPro"/>
</dbReference>
<evidence type="ECO:0000256" key="10">
    <source>
        <dbReference type="ARBA" id="ARBA00022741"/>
    </source>
</evidence>
<evidence type="ECO:0000256" key="1">
    <source>
        <dbReference type="ARBA" id="ARBA00001946"/>
    </source>
</evidence>
<dbReference type="InterPro" id="IPR025845">
    <property type="entry name" value="Thg1_C_dom"/>
</dbReference>
<evidence type="ECO:0000256" key="17">
    <source>
        <dbReference type="ARBA" id="ARBA00058346"/>
    </source>
</evidence>
<dbReference type="PANTHER" id="PTHR12729">
    <property type="entry name" value="TRNA(HIS) GUANYLYLTRANSFERASE-RELATED"/>
    <property type="match status" value="1"/>
</dbReference>
<keyword evidence="9" id="KW-0479">Metal-binding</keyword>
<dbReference type="InterPro" id="IPR036394">
    <property type="entry name" value="Ribosomal_uL22_sf"/>
</dbReference>
<dbReference type="GO" id="GO:0008193">
    <property type="term" value="F:tRNA guanylyltransferase activity"/>
    <property type="evidence" value="ECO:0007669"/>
    <property type="project" value="UniProtKB-EC"/>
</dbReference>
<keyword evidence="11" id="KW-0460">Magnesium</keyword>
<gene>
    <name evidence="22" type="ORF">EGR_02605</name>
</gene>
<dbReference type="GO" id="GO:1990904">
    <property type="term" value="C:ribonucleoprotein complex"/>
    <property type="evidence" value="ECO:0007669"/>
    <property type="project" value="UniProtKB-KW"/>
</dbReference>
<evidence type="ECO:0000256" key="14">
    <source>
        <dbReference type="ARBA" id="ARBA00023274"/>
    </source>
</evidence>
<dbReference type="AlphaFoldDB" id="W6UN25"/>
<evidence type="ECO:0000313" key="22">
    <source>
        <dbReference type="EMBL" id="EUB62473.1"/>
    </source>
</evidence>
<dbReference type="STRING" id="6210.W6UN25"/>
<keyword evidence="8 22" id="KW-0548">Nucleotidyltransferase</keyword>
<evidence type="ECO:0000256" key="18">
    <source>
        <dbReference type="ARBA" id="ARBA00065710"/>
    </source>
</evidence>
<evidence type="ECO:0000256" key="9">
    <source>
        <dbReference type="ARBA" id="ARBA00022723"/>
    </source>
</evidence>
<dbReference type="PANTHER" id="PTHR12729:SF6">
    <property type="entry name" value="TRNA(HIS) GUANYLYLTRANSFERASE-RELATED"/>
    <property type="match status" value="1"/>
</dbReference>
<dbReference type="Pfam" id="PF14413">
    <property type="entry name" value="Thg1C"/>
    <property type="match status" value="1"/>
</dbReference>
<keyword evidence="13" id="KW-0342">GTP-binding</keyword>
<dbReference type="GO" id="GO:0000287">
    <property type="term" value="F:magnesium ion binding"/>
    <property type="evidence" value="ECO:0007669"/>
    <property type="project" value="InterPro"/>
</dbReference>
<feature type="domain" description="tRNAHis guanylyltransferase catalytic" evidence="20">
    <location>
        <begin position="6"/>
        <end position="135"/>
    </location>
</feature>
<comment type="caution">
    <text evidence="22">The sequence shown here is derived from an EMBL/GenBank/DDBJ whole genome shotgun (WGS) entry which is preliminary data.</text>
</comment>
<dbReference type="FunFam" id="3.30.70.3000:FF:000001">
    <property type="entry name" value="tRNA(His) guanylyltransferase"/>
    <property type="match status" value="1"/>
</dbReference>
<dbReference type="InterPro" id="IPR001063">
    <property type="entry name" value="Ribosomal_uL22"/>
</dbReference>
<evidence type="ECO:0000259" key="21">
    <source>
        <dbReference type="Pfam" id="PF14413"/>
    </source>
</evidence>
<comment type="subunit">
    <text evidence="18">Homotetramer. Interacts with MFN1 and MFN2; functions as a guanyl-nucleotide exchange factor/GEF for MFN2 and also probably MFN1.</text>
</comment>
<evidence type="ECO:0000313" key="23">
    <source>
        <dbReference type="Proteomes" id="UP000019149"/>
    </source>
</evidence>
<dbReference type="Gene3D" id="3.90.470.10">
    <property type="entry name" value="Ribosomal protein L22/L17"/>
    <property type="match status" value="1"/>
</dbReference>
<feature type="domain" description="Thg1 C-terminal" evidence="21">
    <location>
        <begin position="138"/>
        <end position="223"/>
    </location>
</feature>
<proteinExistence type="inferred from homology"/>
<dbReference type="GeneID" id="36338320"/>
<evidence type="ECO:0000256" key="19">
    <source>
        <dbReference type="RuleBase" id="RU004005"/>
    </source>
</evidence>
<keyword evidence="6" id="KW-0808">Transferase</keyword>
<dbReference type="GO" id="GO:0006400">
    <property type="term" value="P:tRNA modification"/>
    <property type="evidence" value="ECO:0007669"/>
    <property type="project" value="InterPro"/>
</dbReference>
<comment type="similarity">
    <text evidence="3">Belongs to the tRNA(His) guanylyltransferase family.</text>
</comment>
<dbReference type="InterPro" id="IPR007537">
    <property type="entry name" value="tRNAHis_GuaTrfase_Thg1"/>
</dbReference>
<comment type="function">
    <text evidence="17">Adds a GMP to the 5'-end of tRNA(His) after transcription and RNase P cleavage. This step is essential for proper recognition of the tRNA and for the fidelity of protein synthesis. Also functions as a guanyl-nucleotide exchange factor/GEF for the MFN1 and MFN2 mitofusins thereby regulating mitochondrial fusion. By regulating both mitochondrial dynamics and bioenergetic function, it contributes to cell survival following oxidative stress.</text>
</comment>
<evidence type="ECO:0000256" key="6">
    <source>
        <dbReference type="ARBA" id="ARBA00022679"/>
    </source>
</evidence>
<comment type="catalytic activity">
    <reaction evidence="16">
        <text>a 5'-end ribonucleotide-tRNA(His) + GTP + ATP + H2O = a 5'-end phospho-guanosine-ribonucleotide-tRNA(His) + AMP + 2 diphosphate + H(+)</text>
        <dbReference type="Rhea" id="RHEA:54564"/>
        <dbReference type="Rhea" id="RHEA-COMP:14193"/>
        <dbReference type="Rhea" id="RHEA-COMP:14917"/>
        <dbReference type="ChEBI" id="CHEBI:15377"/>
        <dbReference type="ChEBI" id="CHEBI:15378"/>
        <dbReference type="ChEBI" id="CHEBI:30616"/>
        <dbReference type="ChEBI" id="CHEBI:33019"/>
        <dbReference type="ChEBI" id="CHEBI:37565"/>
        <dbReference type="ChEBI" id="CHEBI:138282"/>
        <dbReference type="ChEBI" id="CHEBI:141847"/>
        <dbReference type="ChEBI" id="CHEBI:456215"/>
        <dbReference type="EC" id="2.7.7.79"/>
    </reaction>
</comment>